<dbReference type="CDD" id="cd16292">
    <property type="entry name" value="CPSF3-like_MBL-fold"/>
    <property type="match status" value="1"/>
</dbReference>
<evidence type="ECO:0000259" key="8">
    <source>
        <dbReference type="SMART" id="SM00849"/>
    </source>
</evidence>
<dbReference type="Proteomes" id="UP001648503">
    <property type="component" value="Unassembled WGS sequence"/>
</dbReference>
<evidence type="ECO:0000256" key="3">
    <source>
        <dbReference type="ARBA" id="ARBA00022664"/>
    </source>
</evidence>
<dbReference type="Pfam" id="PF07521">
    <property type="entry name" value="RMMBL"/>
    <property type="match status" value="1"/>
</dbReference>
<dbReference type="SMART" id="SM00849">
    <property type="entry name" value="Lactamase_B"/>
    <property type="match status" value="1"/>
</dbReference>
<evidence type="ECO:0000256" key="1">
    <source>
        <dbReference type="ARBA" id="ARBA00004123"/>
    </source>
</evidence>
<name>A0ABQ8FPM9_9FUNG</name>
<evidence type="ECO:0000256" key="4">
    <source>
        <dbReference type="ARBA" id="ARBA00022722"/>
    </source>
</evidence>
<accession>A0ABQ8FPM9</accession>
<keyword evidence="4" id="KW-0540">Nuclease</keyword>
<dbReference type="SUPFAM" id="SSF56281">
    <property type="entry name" value="Metallo-hydrolase/oxidoreductase"/>
    <property type="match status" value="1"/>
</dbReference>
<dbReference type="InterPro" id="IPR001279">
    <property type="entry name" value="Metallo-B-lactamas"/>
</dbReference>
<evidence type="ECO:0000313" key="12">
    <source>
        <dbReference type="Proteomes" id="UP001648503"/>
    </source>
</evidence>
<dbReference type="InterPro" id="IPR036866">
    <property type="entry name" value="RibonucZ/Hydroxyglut_hydro"/>
</dbReference>
<keyword evidence="5" id="KW-0378">Hydrolase</keyword>
<evidence type="ECO:0000256" key="7">
    <source>
        <dbReference type="SAM" id="MobiDB-lite"/>
    </source>
</evidence>
<dbReference type="InterPro" id="IPR011108">
    <property type="entry name" value="RMMBL"/>
</dbReference>
<feature type="domain" description="Beta-Casp" evidence="9">
    <location>
        <begin position="289"/>
        <end position="410"/>
    </location>
</feature>
<keyword evidence="3" id="KW-0507">mRNA processing</keyword>
<gene>
    <name evidence="11" type="ORF">BASA50_002285</name>
</gene>
<feature type="region of interest" description="Disordered" evidence="7">
    <location>
        <begin position="1"/>
        <end position="39"/>
    </location>
</feature>
<feature type="domain" description="Metallo-beta-lactamase" evidence="8">
    <location>
        <begin position="65"/>
        <end position="272"/>
    </location>
</feature>
<protein>
    <submittedName>
        <fullName evidence="11">Uncharacterized protein</fullName>
    </submittedName>
</protein>
<reference evidence="11 12" key="1">
    <citation type="submission" date="2021-02" db="EMBL/GenBank/DDBJ databases">
        <title>Variation within the Batrachochytrium salamandrivorans European outbreak.</title>
        <authorList>
            <person name="Kelly M."/>
            <person name="Pasmans F."/>
            <person name="Shea T.P."/>
            <person name="Munoz J.F."/>
            <person name="Carranza S."/>
            <person name="Cuomo C.A."/>
            <person name="Martel A."/>
        </authorList>
    </citation>
    <scope>NUCLEOTIDE SEQUENCE [LARGE SCALE GENOMIC DNA]</scope>
    <source>
        <strain evidence="11 12">AMFP18/2</strain>
    </source>
</reference>
<dbReference type="EMBL" id="JAFCIX010000035">
    <property type="protein sequence ID" value="KAH6600462.1"/>
    <property type="molecule type" value="Genomic_DNA"/>
</dbReference>
<dbReference type="Pfam" id="PF11718">
    <property type="entry name" value="CPSF73-100_C"/>
    <property type="match status" value="1"/>
</dbReference>
<dbReference type="InterPro" id="IPR021718">
    <property type="entry name" value="CPSF73-100_C"/>
</dbReference>
<keyword evidence="12" id="KW-1185">Reference proteome</keyword>
<evidence type="ECO:0000256" key="2">
    <source>
        <dbReference type="ARBA" id="ARBA00010624"/>
    </source>
</evidence>
<dbReference type="InterPro" id="IPR050698">
    <property type="entry name" value="MBL"/>
</dbReference>
<keyword evidence="6" id="KW-0539">Nucleus</keyword>
<dbReference type="PANTHER" id="PTHR11203">
    <property type="entry name" value="CLEAVAGE AND POLYADENYLATION SPECIFICITY FACTOR FAMILY MEMBER"/>
    <property type="match status" value="1"/>
</dbReference>
<dbReference type="PANTHER" id="PTHR11203:SF11">
    <property type="entry name" value="CLEAVAGE AND POLYADENYLATION SPECIFICITY FACTOR SUBUNIT 3"/>
    <property type="match status" value="1"/>
</dbReference>
<evidence type="ECO:0000313" key="11">
    <source>
        <dbReference type="EMBL" id="KAH6600462.1"/>
    </source>
</evidence>
<comment type="similarity">
    <text evidence="2">Belongs to the metallo-beta-lactamase superfamily. RNA-metabolizing metallo-beta-lactamase-like family. CPSF2/YSH1 subfamily.</text>
</comment>
<comment type="subcellular location">
    <subcellularLocation>
        <location evidence="1">Nucleus</location>
    </subcellularLocation>
</comment>
<evidence type="ECO:0000259" key="9">
    <source>
        <dbReference type="SMART" id="SM01027"/>
    </source>
</evidence>
<comment type="caution">
    <text evidence="11">The sequence shown here is derived from an EMBL/GenBank/DDBJ whole genome shotgun (WGS) entry which is preliminary data.</text>
</comment>
<dbReference type="InterPro" id="IPR022712">
    <property type="entry name" value="Beta_Casp"/>
</dbReference>
<dbReference type="SMART" id="SM01098">
    <property type="entry name" value="CPSF73-100_C"/>
    <property type="match status" value="1"/>
</dbReference>
<dbReference type="Pfam" id="PF10996">
    <property type="entry name" value="Beta-Casp"/>
    <property type="match status" value="1"/>
</dbReference>
<dbReference type="Pfam" id="PF00753">
    <property type="entry name" value="Lactamase_B"/>
    <property type="match status" value="1"/>
</dbReference>
<evidence type="ECO:0000256" key="6">
    <source>
        <dbReference type="ARBA" id="ARBA00023242"/>
    </source>
</evidence>
<feature type="region of interest" description="Disordered" evidence="7">
    <location>
        <begin position="684"/>
        <end position="709"/>
    </location>
</feature>
<sequence length="851" mass="94659">MDSKPTQVGSAPLSRPDFQPSVHDETSDEIQANPLKRKEGPTVVAITEESDILKITPLGAGNEVGRSCILLEYKGKTIMLDCGLHPAHSGLAALPFFDNIDPETVDLVLITHFHVDHAAGLPYFMEKTTFKGRVFMTHPTRAIYKWLVSDYIKISSLSPDDQLYADKDLANSYERIEVVDYHQEVDLGGIKFTPYYAGHVLGAAMFLIEIAGVRLLYTGDYSREEDRHLMAAERPPTSIIPEVLICESTFGVQTLEPRLDREQRFTRMVHTIVKRGGRCLLPVFALGRAQELLLILDEYWHAHADLHSVPIYYASAIAKKCMTVYQTYTNMMNGRIRELAKVSNPFQFKHISNLRSIAQFDDVGPCVMMASPGMLQSGLSRELLELWCVDKRNGVIIPGYVVEGTLGKQILSQPNEIPAMNGSKLPLRLTVEYISFSAHVDYRENSEFIEMVGSQNLVLVHGDSNEMGRLRSALQSRYAEREVPLYIHTPRNCETIEFVFRGEKMAKIVGSLAQAALLGGSSKDAEVVKEEHSISQVDIKLESTSKVPSLEDKAATEIKDGTTLSGILVSKDFTFQIVAPEDLDTFTSLHTVSLTQRQTIVTQATFGLVRWHLEQMYGEVKEISKRSLMVFEAVTVHMGKENQNESDGFSMNVELEWDSNPVNDMVADSVVAVLLQADCSPASVKATKSSHSHSHDTPSSPQDQDDPSAEADIKTHIEIKSEFTTDEMAKPKDTIVTKSAATYVDFSKMDKTPALDVLLTRYLERHFGIDRVVPPPKISDATAEELDSLPAWMWIINVDDQIAAVSVSRDGSAFDIECGHALLERSVYSIVGKALQTFLPLKNTWILNGSG</sequence>
<evidence type="ECO:0000256" key="5">
    <source>
        <dbReference type="ARBA" id="ARBA00022801"/>
    </source>
</evidence>
<organism evidence="11 12">
    <name type="scientific">Batrachochytrium salamandrivorans</name>
    <dbReference type="NCBI Taxonomy" id="1357716"/>
    <lineage>
        <taxon>Eukaryota</taxon>
        <taxon>Fungi</taxon>
        <taxon>Fungi incertae sedis</taxon>
        <taxon>Chytridiomycota</taxon>
        <taxon>Chytridiomycota incertae sedis</taxon>
        <taxon>Chytridiomycetes</taxon>
        <taxon>Rhizophydiales</taxon>
        <taxon>Rhizophydiales incertae sedis</taxon>
        <taxon>Batrachochytrium</taxon>
    </lineage>
</organism>
<feature type="domain" description="Pre-mRNA 3'-end-processing endonuclease polyadenylation factor C-term" evidence="10">
    <location>
        <begin position="560"/>
        <end position="841"/>
    </location>
</feature>
<dbReference type="SMART" id="SM01027">
    <property type="entry name" value="Beta-Casp"/>
    <property type="match status" value="1"/>
</dbReference>
<dbReference type="Gene3D" id="3.60.15.10">
    <property type="entry name" value="Ribonuclease Z/Hydroxyacylglutathione hydrolase-like"/>
    <property type="match status" value="1"/>
</dbReference>
<proteinExistence type="inferred from homology"/>
<evidence type="ECO:0000259" key="10">
    <source>
        <dbReference type="SMART" id="SM01098"/>
    </source>
</evidence>
<dbReference type="Gene3D" id="3.40.50.10890">
    <property type="match status" value="1"/>
</dbReference>